<accession>A0A168D707</accession>
<evidence type="ECO:0000256" key="2">
    <source>
        <dbReference type="ARBA" id="ARBA00022448"/>
    </source>
</evidence>
<evidence type="ECO:0008006" key="8">
    <source>
        <dbReference type="Google" id="ProtNLM"/>
    </source>
</evidence>
<dbReference type="PANTHER" id="PTHR30061">
    <property type="entry name" value="MALTOSE-BINDING PERIPLASMIC PROTEIN"/>
    <property type="match status" value="1"/>
</dbReference>
<evidence type="ECO:0000256" key="4">
    <source>
        <dbReference type="SAM" id="MobiDB-lite"/>
    </source>
</evidence>
<organism evidence="6 7">
    <name type="scientific">Paenibacillus glacialis</name>
    <dbReference type="NCBI Taxonomy" id="494026"/>
    <lineage>
        <taxon>Bacteria</taxon>
        <taxon>Bacillati</taxon>
        <taxon>Bacillota</taxon>
        <taxon>Bacilli</taxon>
        <taxon>Bacillales</taxon>
        <taxon>Paenibacillaceae</taxon>
        <taxon>Paenibacillus</taxon>
    </lineage>
</organism>
<sequence>MKRKNYWILFAILLLSLTGLSPSLDFTHRNSNYNNNTPSPQSLDSQNQETNDRPITISVQLSINDFYKLDLMNKRFVQETGIQAQLSNIPNDSAYSEVSKSLAIGESPDVILMEGEWVKTFATKGYLLPVESYRKSTPGSNVLRSLLATVEWNGYQWATPFDMNPYVLVWQSKALTEMGLTASPSKSEEWVNLLKKHMEKKGKLLLGIESEQPYALATLIGGMGGNILQPEDQHLGWIEQALPYMYLVSNDNKQQALQSFRNGEMIMYLSPYSETASLNDGLWVDFPEHFYSESPSFLRSRSFGVSSQSSMIEQSSEWIAYMTSYSNQQEWLNATKRLPSLSAIYETPITDSFDIPFRLELLHELNRGEIDAEQLTIKTLIELSGHVKQLLTGEIKVSQFKEAMLAKGTKKQKNG</sequence>
<protein>
    <recommendedName>
        <fullName evidence="8">ABC transporter substrate-binding protein</fullName>
    </recommendedName>
</protein>
<evidence type="ECO:0000313" key="6">
    <source>
        <dbReference type="EMBL" id="OAB33926.1"/>
    </source>
</evidence>
<dbReference type="OrthoDB" id="2585476at2"/>
<proteinExistence type="inferred from homology"/>
<dbReference type="Proteomes" id="UP000076967">
    <property type="component" value="Unassembled WGS sequence"/>
</dbReference>
<dbReference type="STRING" id="494026.PGLA_23750"/>
<comment type="caution">
    <text evidence="6">The sequence shown here is derived from an EMBL/GenBank/DDBJ whole genome shotgun (WGS) entry which is preliminary data.</text>
</comment>
<comment type="similarity">
    <text evidence="1">Belongs to the bacterial solute-binding protein 1 family.</text>
</comment>
<dbReference type="Gene3D" id="3.40.190.10">
    <property type="entry name" value="Periplasmic binding protein-like II"/>
    <property type="match status" value="2"/>
</dbReference>
<dbReference type="EMBL" id="LVJH01000070">
    <property type="protein sequence ID" value="OAB33926.1"/>
    <property type="molecule type" value="Genomic_DNA"/>
</dbReference>
<feature type="compositionally biased region" description="Polar residues" evidence="4">
    <location>
        <begin position="31"/>
        <end position="49"/>
    </location>
</feature>
<evidence type="ECO:0000313" key="7">
    <source>
        <dbReference type="Proteomes" id="UP000076967"/>
    </source>
</evidence>
<dbReference type="Pfam" id="PF13416">
    <property type="entry name" value="SBP_bac_8"/>
    <property type="match status" value="1"/>
</dbReference>
<keyword evidence="2" id="KW-0813">Transport</keyword>
<dbReference type="RefSeq" id="WP_068537669.1">
    <property type="nucleotide sequence ID" value="NZ_LVJH01000070.1"/>
</dbReference>
<dbReference type="InterPro" id="IPR006059">
    <property type="entry name" value="SBP"/>
</dbReference>
<dbReference type="SUPFAM" id="SSF53850">
    <property type="entry name" value="Periplasmic binding protein-like II"/>
    <property type="match status" value="1"/>
</dbReference>
<dbReference type="GO" id="GO:1901982">
    <property type="term" value="F:maltose binding"/>
    <property type="evidence" value="ECO:0007669"/>
    <property type="project" value="TreeGrafter"/>
</dbReference>
<keyword evidence="3 5" id="KW-0732">Signal</keyword>
<dbReference type="PANTHER" id="PTHR30061:SF50">
    <property type="entry name" value="MALTOSE_MALTODEXTRIN-BINDING PERIPLASMIC PROTEIN"/>
    <property type="match status" value="1"/>
</dbReference>
<dbReference type="AlphaFoldDB" id="A0A168D707"/>
<name>A0A168D707_9BACL</name>
<feature type="signal peptide" evidence="5">
    <location>
        <begin position="1"/>
        <end position="23"/>
    </location>
</feature>
<keyword evidence="7" id="KW-1185">Reference proteome</keyword>
<dbReference type="GO" id="GO:0042956">
    <property type="term" value="P:maltodextrin transmembrane transport"/>
    <property type="evidence" value="ECO:0007669"/>
    <property type="project" value="TreeGrafter"/>
</dbReference>
<gene>
    <name evidence="6" type="ORF">PGLA_23750</name>
</gene>
<evidence type="ECO:0000256" key="3">
    <source>
        <dbReference type="ARBA" id="ARBA00022729"/>
    </source>
</evidence>
<dbReference type="GO" id="GO:0015768">
    <property type="term" value="P:maltose transport"/>
    <property type="evidence" value="ECO:0007669"/>
    <property type="project" value="TreeGrafter"/>
</dbReference>
<evidence type="ECO:0000256" key="5">
    <source>
        <dbReference type="SAM" id="SignalP"/>
    </source>
</evidence>
<feature type="chain" id="PRO_5039362312" description="ABC transporter substrate-binding protein" evidence="5">
    <location>
        <begin position="24"/>
        <end position="415"/>
    </location>
</feature>
<dbReference type="GO" id="GO:0055052">
    <property type="term" value="C:ATP-binding cassette (ABC) transporter complex, substrate-binding subunit-containing"/>
    <property type="evidence" value="ECO:0007669"/>
    <property type="project" value="TreeGrafter"/>
</dbReference>
<feature type="region of interest" description="Disordered" evidence="4">
    <location>
        <begin position="31"/>
        <end position="50"/>
    </location>
</feature>
<evidence type="ECO:0000256" key="1">
    <source>
        <dbReference type="ARBA" id="ARBA00008520"/>
    </source>
</evidence>
<reference evidence="6 7" key="1">
    <citation type="submission" date="2016-03" db="EMBL/GenBank/DDBJ databases">
        <title>Draft genome sequence of Paenibacillus glacialis DSM 22343.</title>
        <authorList>
            <person name="Shin S.-K."/>
            <person name="Yi H."/>
        </authorList>
    </citation>
    <scope>NUCLEOTIDE SEQUENCE [LARGE SCALE GENOMIC DNA]</scope>
    <source>
        <strain evidence="6 7">DSM 22343</strain>
    </source>
</reference>